<keyword evidence="1" id="KW-0472">Membrane</keyword>
<keyword evidence="1" id="KW-1133">Transmembrane helix</keyword>
<feature type="transmembrane region" description="Helical" evidence="1">
    <location>
        <begin position="54"/>
        <end position="72"/>
    </location>
</feature>
<dbReference type="EMBL" id="ML143439">
    <property type="protein sequence ID" value="TBU26885.1"/>
    <property type="molecule type" value="Genomic_DNA"/>
</dbReference>
<accession>A0A4Q9MHN7</accession>
<feature type="transmembrane region" description="Helical" evidence="1">
    <location>
        <begin position="20"/>
        <end position="42"/>
    </location>
</feature>
<dbReference type="Proteomes" id="UP000292957">
    <property type="component" value="Unassembled WGS sequence"/>
</dbReference>
<protein>
    <submittedName>
        <fullName evidence="2">Uncharacterized protein</fullName>
    </submittedName>
</protein>
<dbReference type="OrthoDB" id="2756378at2759"/>
<reference evidence="2" key="1">
    <citation type="submission" date="2019-01" db="EMBL/GenBank/DDBJ databases">
        <title>Draft genome sequences of three monokaryotic isolates of the white-rot basidiomycete fungus Dichomitus squalens.</title>
        <authorList>
            <consortium name="DOE Joint Genome Institute"/>
            <person name="Lopez S.C."/>
            <person name="Andreopoulos B."/>
            <person name="Pangilinan J."/>
            <person name="Lipzen A."/>
            <person name="Riley R."/>
            <person name="Ahrendt S."/>
            <person name="Ng V."/>
            <person name="Barry K."/>
            <person name="Daum C."/>
            <person name="Grigoriev I.V."/>
            <person name="Hilden K.S."/>
            <person name="Makela M.R."/>
            <person name="de Vries R.P."/>
        </authorList>
    </citation>
    <scope>NUCLEOTIDE SEQUENCE [LARGE SCALE GENOMIC DNA]</scope>
    <source>
        <strain evidence="2">OM18370.1</strain>
    </source>
</reference>
<evidence type="ECO:0000256" key="1">
    <source>
        <dbReference type="SAM" id="Phobius"/>
    </source>
</evidence>
<keyword evidence="1" id="KW-0812">Transmembrane</keyword>
<evidence type="ECO:0000313" key="2">
    <source>
        <dbReference type="EMBL" id="TBU26885.1"/>
    </source>
</evidence>
<organism evidence="2">
    <name type="scientific">Dichomitus squalens</name>
    <dbReference type="NCBI Taxonomy" id="114155"/>
    <lineage>
        <taxon>Eukaryota</taxon>
        <taxon>Fungi</taxon>
        <taxon>Dikarya</taxon>
        <taxon>Basidiomycota</taxon>
        <taxon>Agaricomycotina</taxon>
        <taxon>Agaricomycetes</taxon>
        <taxon>Polyporales</taxon>
        <taxon>Polyporaceae</taxon>
        <taxon>Dichomitus</taxon>
    </lineage>
</organism>
<proteinExistence type="predicted"/>
<name>A0A4Q9MHN7_9APHY</name>
<gene>
    <name evidence="2" type="ORF">BD311DRAFT_740282</name>
</gene>
<feature type="transmembrane region" description="Helical" evidence="1">
    <location>
        <begin position="117"/>
        <end position="141"/>
    </location>
</feature>
<sequence length="160" mass="17607">MSSSGPPITALPHISIDTSIGAMLIGTFITLILYGVVVHQVYRYSRTYSLDKAGIKFAVYATFYYYLVSNYLNPSVLLYPTRSSRLSRYYMDSKATLATTIVEIQSGPFTGFVPKTWVIALASGLAVVADIILTTVLIIALRQSRSGIKSLRVTKIQAVR</sequence>
<dbReference type="AlphaFoldDB" id="A0A4Q9MHN7"/>